<evidence type="ECO:0000259" key="3">
    <source>
        <dbReference type="PROSITE" id="PS50103"/>
    </source>
</evidence>
<feature type="compositionally biased region" description="Low complexity" evidence="2">
    <location>
        <begin position="491"/>
        <end position="520"/>
    </location>
</feature>
<keyword evidence="1" id="KW-0479">Metal-binding</keyword>
<protein>
    <recommendedName>
        <fullName evidence="6">SAM domain-containing protein</fullName>
    </recommendedName>
</protein>
<feature type="compositionally biased region" description="Polar residues" evidence="2">
    <location>
        <begin position="430"/>
        <end position="446"/>
    </location>
</feature>
<dbReference type="EMBL" id="HACM01000567">
    <property type="protein sequence ID" value="CRZ01009.1"/>
    <property type="molecule type" value="Transcribed_RNA"/>
</dbReference>
<evidence type="ECO:0000259" key="4">
    <source>
        <dbReference type="PROSITE" id="PS50105"/>
    </source>
</evidence>
<feature type="compositionally biased region" description="Polar residues" evidence="2">
    <location>
        <begin position="404"/>
        <end position="420"/>
    </location>
</feature>
<accession>A0A0H5QZL2</accession>
<feature type="compositionally biased region" description="Polar residues" evidence="2">
    <location>
        <begin position="521"/>
        <end position="538"/>
    </location>
</feature>
<evidence type="ECO:0000256" key="1">
    <source>
        <dbReference type="PROSITE-ProRule" id="PRU00723"/>
    </source>
</evidence>
<dbReference type="Pfam" id="PF00536">
    <property type="entry name" value="SAM_1"/>
    <property type="match status" value="1"/>
</dbReference>
<keyword evidence="1" id="KW-0862">Zinc</keyword>
<dbReference type="PROSITE" id="PS50103">
    <property type="entry name" value="ZF_C3H1"/>
    <property type="match status" value="1"/>
</dbReference>
<feature type="compositionally biased region" description="Low complexity" evidence="2">
    <location>
        <begin position="383"/>
        <end position="395"/>
    </location>
</feature>
<dbReference type="AlphaFoldDB" id="A0A0H5QZL2"/>
<name>A0A0H5QZL2_9EUKA</name>
<organism evidence="5">
    <name type="scientific">Spongospora subterranea</name>
    <dbReference type="NCBI Taxonomy" id="70186"/>
    <lineage>
        <taxon>Eukaryota</taxon>
        <taxon>Sar</taxon>
        <taxon>Rhizaria</taxon>
        <taxon>Endomyxa</taxon>
        <taxon>Phytomyxea</taxon>
        <taxon>Plasmodiophorida</taxon>
        <taxon>Plasmodiophoridae</taxon>
        <taxon>Spongospora</taxon>
    </lineage>
</organism>
<feature type="compositionally biased region" description="Basic and acidic residues" evidence="2">
    <location>
        <begin position="447"/>
        <end position="456"/>
    </location>
</feature>
<dbReference type="InterPro" id="IPR041966">
    <property type="entry name" value="LOTUS-like"/>
</dbReference>
<dbReference type="GO" id="GO:0008270">
    <property type="term" value="F:zinc ion binding"/>
    <property type="evidence" value="ECO:0007669"/>
    <property type="project" value="UniProtKB-KW"/>
</dbReference>
<feature type="compositionally biased region" description="Polar residues" evidence="2">
    <location>
        <begin position="355"/>
        <end position="382"/>
    </location>
</feature>
<reference evidence="5" key="1">
    <citation type="submission" date="2015-04" db="EMBL/GenBank/DDBJ databases">
        <title>The genome sequence of the plant pathogenic Rhizarian Plasmodiophora brassicae reveals insights in its biotrophic life cycle and the origin of chitin synthesis.</title>
        <authorList>
            <person name="Schwelm A."/>
            <person name="Fogelqvist J."/>
            <person name="Knaust A."/>
            <person name="Julke S."/>
            <person name="Lilja T."/>
            <person name="Dhandapani V."/>
            <person name="Bonilla-Rosso G."/>
            <person name="Karlsson M."/>
            <person name="Shevchenko A."/>
            <person name="Choi S.R."/>
            <person name="Kim H.G."/>
            <person name="Park J.Y."/>
            <person name="Lim Y.P."/>
            <person name="Ludwig-Muller J."/>
            <person name="Dixelius C."/>
        </authorList>
    </citation>
    <scope>NUCLEOTIDE SEQUENCE</scope>
    <source>
        <tissue evidence="5">Potato root galls</tissue>
    </source>
</reference>
<dbReference type="InterPro" id="IPR001660">
    <property type="entry name" value="SAM"/>
</dbReference>
<evidence type="ECO:0008006" key="6">
    <source>
        <dbReference type="Google" id="ProtNLM"/>
    </source>
</evidence>
<dbReference type="InterPro" id="IPR000571">
    <property type="entry name" value="Znf_CCCH"/>
</dbReference>
<dbReference type="CDD" id="cd09487">
    <property type="entry name" value="SAM_superfamily"/>
    <property type="match status" value="1"/>
</dbReference>
<feature type="domain" description="SAM" evidence="4">
    <location>
        <begin position="805"/>
        <end position="868"/>
    </location>
</feature>
<dbReference type="Gene3D" id="3.30.420.610">
    <property type="entry name" value="LOTUS domain-like"/>
    <property type="match status" value="1"/>
</dbReference>
<proteinExistence type="predicted"/>
<keyword evidence="1" id="KW-0863">Zinc-finger</keyword>
<feature type="zinc finger region" description="C3H1-type" evidence="1">
    <location>
        <begin position="104"/>
        <end position="132"/>
    </location>
</feature>
<evidence type="ECO:0000256" key="2">
    <source>
        <dbReference type="SAM" id="MobiDB-lite"/>
    </source>
</evidence>
<evidence type="ECO:0000313" key="5">
    <source>
        <dbReference type="EMBL" id="CRZ01009.1"/>
    </source>
</evidence>
<dbReference type="SUPFAM" id="SSF47769">
    <property type="entry name" value="SAM/Pointed domain"/>
    <property type="match status" value="1"/>
</dbReference>
<sequence>MLCVTDDEFSDDDYGAVHTGQYTMSRPHIQADLFRLGRQIQRILMEEPEYTLNLCKLREKYQYLYGQPLDKLGYSKLVDCVYALPDPITTRNMRPRGVVLLLKRPYAPSCKLFQVGKCQKESEKCEFEHECDLCGYPSHGAYACNDDDAPGAQLQSYTHCCLRSKCVGDSHNPDVPVSDTHEILLRDISNKAKRIPIKTMIAMQSNFVAPPKFRNPNLDCIMQRPITPLSQSAPSPILSPTYVPSDENDDLIFRFYTHFLSWLNHRYENSPGWPITRTDFAFDWETYLTSNRAMRLTVVAMVDFSPAEALVYLSGELRVVVVHDGTELKWDHPRLLKVVKASGASTPAPRLWSRATDSWASPKQGQSANSSRAASPSHSRQTVSPSQSSWNVSVSTGKDGMRSISVQSNSNQMANATSSIKIPVPVPSEYTPTNSNTAPCSSSNARTSEKQQRLSDRWSTQSSSISAPTLSLSPKRSVRSEEQQELSVKRANPNVANAPVAQGQSSLTTSSSQPTTSFQQNHTGLDNRQRNLPPSNQLAAPAGHSSINPSAQEWRPQGFIKSTDQSAPASKTKYSPAMTAPPPRSAPIAGQKPVSAVKTPVSSATLSTVASKKPPKSDTQRVSPLPDAGPYPIGALSPLAPPFTAKSESSPLVDEIPISATASRHDSSGAAVSVKSNQANCSLITADSVAPASTSTGGTSTIEQKELMQQMCDRNEDFLKNLLFQAVVGADPLSPEEVDSFVAECLRLQGAGVRSVLAGMRSLWLAARVTPSTPAGVLFPHSKAGGVSTVTESESVKSIDNVKMVSPSTLAQFLMRAELSSWIDRFNEEEITFDVLSELSNGDLVKLGMSNAKERKKFHNTVRLICLDKK</sequence>
<dbReference type="Gene3D" id="1.10.150.50">
    <property type="entry name" value="Transcription Factor, Ets-1"/>
    <property type="match status" value="1"/>
</dbReference>
<feature type="compositionally biased region" description="Polar residues" evidence="2">
    <location>
        <begin position="600"/>
        <end position="610"/>
    </location>
</feature>
<feature type="region of interest" description="Disordered" evidence="2">
    <location>
        <begin position="347"/>
        <end position="648"/>
    </location>
</feature>
<dbReference type="InterPro" id="IPR013761">
    <property type="entry name" value="SAM/pointed_sf"/>
</dbReference>
<feature type="domain" description="C3H1-type" evidence="3">
    <location>
        <begin position="104"/>
        <end position="132"/>
    </location>
</feature>
<feature type="compositionally biased region" description="Polar residues" evidence="2">
    <location>
        <begin position="560"/>
        <end position="573"/>
    </location>
</feature>
<dbReference type="PROSITE" id="PS50105">
    <property type="entry name" value="SAM_DOMAIN"/>
    <property type="match status" value="1"/>
</dbReference>
<feature type="compositionally biased region" description="Low complexity" evidence="2">
    <location>
        <begin position="459"/>
        <end position="474"/>
    </location>
</feature>